<dbReference type="Proteomes" id="UP001596157">
    <property type="component" value="Unassembled WGS sequence"/>
</dbReference>
<dbReference type="EMBL" id="JBHSKF010000006">
    <property type="protein sequence ID" value="MFC5288477.1"/>
    <property type="molecule type" value="Genomic_DNA"/>
</dbReference>
<sequence length="376" mass="39642">MINVFQPTLGEAELAAVGEVFASGWVGRGPRTKAFIDAFGSHIGVAPEHLVSVTSCTEGLFLAMEALGVGPGDEVVLPAVSFVGAANAIAARGATPVFCDVDPRSLNPAVDDVERRTGPRTRAVLVLHYGGSPGGIAEIAAFCRERGVALVEDAACSVASAVGGTACGTFGDIGVWSFDPMKIVVGGDGGMMHVPDPALRAAITTRVNIGMSQESGMASAAAGGRWWEFDVRAFGRRSFGNDVLAAIAQVQLSRLPEFLARRSEIAKRYDHEFADLDGVLCPPPLPDGHRSSHYLYWLQLAPERRDALAARLFELGIYTTFRYLPLHRMPVYGSVSSLPGAESAADRTLCLPLHQGLDDDEVGAVVDGVRSVLGGV</sequence>
<name>A0ABW0EMA4_9PSEU</name>
<dbReference type="Gene3D" id="3.90.1150.10">
    <property type="entry name" value="Aspartate Aminotransferase, domain 1"/>
    <property type="match status" value="1"/>
</dbReference>
<accession>A0ABW0EMA4</accession>
<dbReference type="PANTHER" id="PTHR30244">
    <property type="entry name" value="TRANSAMINASE"/>
    <property type="match status" value="1"/>
</dbReference>
<dbReference type="Pfam" id="PF01041">
    <property type="entry name" value="DegT_DnrJ_EryC1"/>
    <property type="match status" value="1"/>
</dbReference>
<evidence type="ECO:0000256" key="1">
    <source>
        <dbReference type="ARBA" id="ARBA00001933"/>
    </source>
</evidence>
<gene>
    <name evidence="3" type="ORF">ACFPM7_15560</name>
</gene>
<protein>
    <submittedName>
        <fullName evidence="3">DegT/DnrJ/EryC1/StrS family aminotransferase</fullName>
    </submittedName>
</protein>
<dbReference type="RefSeq" id="WP_378248323.1">
    <property type="nucleotide sequence ID" value="NZ_JBHSKF010000006.1"/>
</dbReference>
<proteinExistence type="inferred from homology"/>
<organism evidence="3 4">
    <name type="scientific">Actinokineospora guangxiensis</name>
    <dbReference type="NCBI Taxonomy" id="1490288"/>
    <lineage>
        <taxon>Bacteria</taxon>
        <taxon>Bacillati</taxon>
        <taxon>Actinomycetota</taxon>
        <taxon>Actinomycetes</taxon>
        <taxon>Pseudonocardiales</taxon>
        <taxon>Pseudonocardiaceae</taxon>
        <taxon>Actinokineospora</taxon>
    </lineage>
</organism>
<dbReference type="InterPro" id="IPR000653">
    <property type="entry name" value="DegT/StrS_aminotransferase"/>
</dbReference>
<dbReference type="InterPro" id="IPR015424">
    <property type="entry name" value="PyrdxlP-dep_Trfase"/>
</dbReference>
<comment type="cofactor">
    <cofactor evidence="1">
        <name>pyridoxal 5'-phosphate</name>
        <dbReference type="ChEBI" id="CHEBI:597326"/>
    </cofactor>
</comment>
<keyword evidence="3" id="KW-0808">Transferase</keyword>
<dbReference type="SUPFAM" id="SSF53383">
    <property type="entry name" value="PLP-dependent transferases"/>
    <property type="match status" value="1"/>
</dbReference>
<dbReference type="InterPro" id="IPR015421">
    <property type="entry name" value="PyrdxlP-dep_Trfase_major"/>
</dbReference>
<dbReference type="PANTHER" id="PTHR30244:SF34">
    <property type="entry name" value="DTDP-4-AMINO-4,6-DIDEOXYGALACTOSE TRANSAMINASE"/>
    <property type="match status" value="1"/>
</dbReference>
<dbReference type="CDD" id="cd00616">
    <property type="entry name" value="AHBA_syn"/>
    <property type="match status" value="1"/>
</dbReference>
<keyword evidence="2" id="KW-0663">Pyridoxal phosphate</keyword>
<comment type="caution">
    <text evidence="3">The sequence shown here is derived from an EMBL/GenBank/DDBJ whole genome shotgun (WGS) entry which is preliminary data.</text>
</comment>
<evidence type="ECO:0000256" key="2">
    <source>
        <dbReference type="RuleBase" id="RU004508"/>
    </source>
</evidence>
<comment type="similarity">
    <text evidence="2">Belongs to the DegT/DnrJ/EryC1 family.</text>
</comment>
<dbReference type="Gene3D" id="3.40.640.10">
    <property type="entry name" value="Type I PLP-dependent aspartate aminotransferase-like (Major domain)"/>
    <property type="match status" value="1"/>
</dbReference>
<keyword evidence="4" id="KW-1185">Reference proteome</keyword>
<dbReference type="InterPro" id="IPR015422">
    <property type="entry name" value="PyrdxlP-dep_Trfase_small"/>
</dbReference>
<reference evidence="4" key="1">
    <citation type="journal article" date="2019" name="Int. J. Syst. Evol. Microbiol.">
        <title>The Global Catalogue of Microorganisms (GCM) 10K type strain sequencing project: providing services to taxonomists for standard genome sequencing and annotation.</title>
        <authorList>
            <consortium name="The Broad Institute Genomics Platform"/>
            <consortium name="The Broad Institute Genome Sequencing Center for Infectious Disease"/>
            <person name="Wu L."/>
            <person name="Ma J."/>
        </authorList>
    </citation>
    <scope>NUCLEOTIDE SEQUENCE [LARGE SCALE GENOMIC DNA]</scope>
    <source>
        <strain evidence="4">CCUG 59778</strain>
    </source>
</reference>
<dbReference type="GO" id="GO:0008483">
    <property type="term" value="F:transaminase activity"/>
    <property type="evidence" value="ECO:0007669"/>
    <property type="project" value="UniProtKB-KW"/>
</dbReference>
<evidence type="ECO:0000313" key="3">
    <source>
        <dbReference type="EMBL" id="MFC5288477.1"/>
    </source>
</evidence>
<dbReference type="PIRSF" id="PIRSF000390">
    <property type="entry name" value="PLP_StrS"/>
    <property type="match status" value="1"/>
</dbReference>
<keyword evidence="3" id="KW-0032">Aminotransferase</keyword>
<evidence type="ECO:0000313" key="4">
    <source>
        <dbReference type="Proteomes" id="UP001596157"/>
    </source>
</evidence>